<dbReference type="EMBL" id="JAVRJZ010000007">
    <property type="protein sequence ID" value="KAK2720436.1"/>
    <property type="molecule type" value="Genomic_DNA"/>
</dbReference>
<organism evidence="1 2">
    <name type="scientific">Artemia franciscana</name>
    <name type="common">Brine shrimp</name>
    <name type="synonym">Artemia sanfranciscana</name>
    <dbReference type="NCBI Taxonomy" id="6661"/>
    <lineage>
        <taxon>Eukaryota</taxon>
        <taxon>Metazoa</taxon>
        <taxon>Ecdysozoa</taxon>
        <taxon>Arthropoda</taxon>
        <taxon>Crustacea</taxon>
        <taxon>Branchiopoda</taxon>
        <taxon>Anostraca</taxon>
        <taxon>Artemiidae</taxon>
        <taxon>Artemia</taxon>
    </lineage>
</organism>
<dbReference type="InterPro" id="IPR035892">
    <property type="entry name" value="C2_domain_sf"/>
</dbReference>
<reference evidence="1" key="1">
    <citation type="submission" date="2023-07" db="EMBL/GenBank/DDBJ databases">
        <title>Chromosome-level genome assembly of Artemia franciscana.</title>
        <authorList>
            <person name="Jo E."/>
        </authorList>
    </citation>
    <scope>NUCLEOTIDE SEQUENCE</scope>
    <source>
        <tissue evidence="1">Whole body</tissue>
    </source>
</reference>
<dbReference type="AlphaFoldDB" id="A0AA88I9K5"/>
<evidence type="ECO:0008006" key="3">
    <source>
        <dbReference type="Google" id="ProtNLM"/>
    </source>
</evidence>
<evidence type="ECO:0000313" key="1">
    <source>
        <dbReference type="EMBL" id="KAK2720436.1"/>
    </source>
</evidence>
<comment type="caution">
    <text evidence="1">The sequence shown here is derived from an EMBL/GenBank/DDBJ whole genome shotgun (WGS) entry which is preliminary data.</text>
</comment>
<keyword evidence="2" id="KW-1185">Reference proteome</keyword>
<gene>
    <name evidence="1" type="ORF">QYM36_004352</name>
</gene>
<name>A0AA88I9K5_ARTSF</name>
<protein>
    <recommendedName>
        <fullName evidence="3">C2 domain-containing protein</fullName>
    </recommendedName>
</protein>
<dbReference type="Proteomes" id="UP001187531">
    <property type="component" value="Unassembled WGS sequence"/>
</dbReference>
<sequence>MAIMYITTLHFSNARKHMLIQISLYGVSLETPKVPKSKIYIKLYVDNQLKLKSKELKCDKPYATWNDKVKLQVFEDSVITLRLKSTRCKTQNKTIGEASYTINNKNYLNSIFKNKYEYIRRQKIHLSRIGEKNIIVSKWVGELVIGELSLEEEVTNDMKNFRDCLTQEIEKSQVTSN</sequence>
<evidence type="ECO:0000313" key="2">
    <source>
        <dbReference type="Proteomes" id="UP001187531"/>
    </source>
</evidence>
<dbReference type="SUPFAM" id="SSF49562">
    <property type="entry name" value="C2 domain (Calcium/lipid-binding domain, CaLB)"/>
    <property type="match status" value="1"/>
</dbReference>
<accession>A0AA88I9K5</accession>
<proteinExistence type="predicted"/>